<name>A0ABZ0B420_9BURK</name>
<protein>
    <submittedName>
        <fullName evidence="2">DUF1800 domain-containing protein</fullName>
    </submittedName>
</protein>
<gene>
    <name evidence="2" type="ORF">RAN89_04585</name>
</gene>
<sequence length="516" mass="57435">MLPSAHSLAPLWLCAALAGMQACAPLPPAAFNSAAAPATPQNYQWLNRVTWGANSHTARQLEQQGQATWLLQQLQPRDAVLPEPAREAVRSMTISQTSLTDLVLKMEQQRKDSDALKDDTEKKSAQQAYQQELNRLARESATRHLLRALYSPAQVQEQMTWFWLNHFNVHLYKHNLRALLGDYENSALRPHALGRFRDLLGAVTYHPAMLRYLDNDQNAAGRINENFARELMELHTLGVDGGYTQKDVQELARVLTGVGVNMNTGNPNLRKELNRLYVRRGVFEFNPQRHDMAPKTLLGNPVTGEGLAEVDAALDTLARHPSTARFVSRKLATYWLSDNPPQALIDRMAATWKATDGQIAKVLETLFTAPEFVNAPPTKFKDPVRYVVSSVRLAYDDKVILNVGPMLNWINRMGEPLYGRQTPDGYPMVASGWDSAGQLTTRFEIAKAIGSGSAGLFKTDGPQPTEKPAFPQLANALYYQAIQGSLSPATRAALDQANSPQEWNTFLLAAPESMRR</sequence>
<feature type="signal peptide" evidence="1">
    <location>
        <begin position="1"/>
        <end position="24"/>
    </location>
</feature>
<feature type="chain" id="PRO_5047510445" evidence="1">
    <location>
        <begin position="25"/>
        <end position="516"/>
    </location>
</feature>
<accession>A0ABZ0B420</accession>
<proteinExistence type="predicted"/>
<evidence type="ECO:0000256" key="1">
    <source>
        <dbReference type="SAM" id="SignalP"/>
    </source>
</evidence>
<keyword evidence="3" id="KW-1185">Reference proteome</keyword>
<evidence type="ECO:0000313" key="3">
    <source>
        <dbReference type="Proteomes" id="UP001302257"/>
    </source>
</evidence>
<keyword evidence="1" id="KW-0732">Signal</keyword>
<reference evidence="2 3" key="1">
    <citation type="submission" date="2023-08" db="EMBL/GenBank/DDBJ databases">
        <title>Rhodoferax potami sp. nov. and Rhodoferax mekongensis sp. nov., isolated from the Mekong River in Thailand.</title>
        <authorList>
            <person name="Kitikhun S."/>
            <person name="Charoenyingcharoen P."/>
            <person name="Siriarchawattana P."/>
            <person name="Likhitrattanapisal S."/>
            <person name="Nilsakha T."/>
            <person name="Chanpet A."/>
            <person name="Rattanawaree P."/>
            <person name="Ingsriswang S."/>
        </authorList>
    </citation>
    <scope>NUCLEOTIDE SEQUENCE [LARGE SCALE GENOMIC DNA]</scope>
    <source>
        <strain evidence="2 3">TBRC 17307</strain>
    </source>
</reference>
<dbReference type="Pfam" id="PF08811">
    <property type="entry name" value="DUF1800"/>
    <property type="match status" value="1"/>
</dbReference>
<evidence type="ECO:0000313" key="2">
    <source>
        <dbReference type="EMBL" id="WNO06660.1"/>
    </source>
</evidence>
<dbReference type="RefSeq" id="WP_313869343.1">
    <property type="nucleotide sequence ID" value="NZ_CP132507.1"/>
</dbReference>
<dbReference type="Proteomes" id="UP001302257">
    <property type="component" value="Chromosome"/>
</dbReference>
<dbReference type="InterPro" id="IPR014917">
    <property type="entry name" value="DUF1800"/>
</dbReference>
<dbReference type="EMBL" id="CP132507">
    <property type="protein sequence ID" value="WNO06660.1"/>
    <property type="molecule type" value="Genomic_DNA"/>
</dbReference>
<organism evidence="2 3">
    <name type="scientific">Rhodoferax mekongensis</name>
    <dbReference type="NCBI Taxonomy" id="3068341"/>
    <lineage>
        <taxon>Bacteria</taxon>
        <taxon>Pseudomonadati</taxon>
        <taxon>Pseudomonadota</taxon>
        <taxon>Betaproteobacteria</taxon>
        <taxon>Burkholderiales</taxon>
        <taxon>Comamonadaceae</taxon>
        <taxon>Rhodoferax</taxon>
    </lineage>
</organism>